<feature type="domain" description="Peptidase S8/S53" evidence="10">
    <location>
        <begin position="170"/>
        <end position="451"/>
    </location>
</feature>
<dbReference type="PROSITE" id="PS00137">
    <property type="entry name" value="SUBTILASE_HIS"/>
    <property type="match status" value="1"/>
</dbReference>
<feature type="active site" description="Charge relay system" evidence="5 6">
    <location>
        <position position="177"/>
    </location>
</feature>
<evidence type="ECO:0000256" key="6">
    <source>
        <dbReference type="PROSITE-ProRule" id="PRU01240"/>
    </source>
</evidence>
<dbReference type="PANTHER" id="PTHR43806:SF11">
    <property type="entry name" value="CEREVISIN-RELATED"/>
    <property type="match status" value="1"/>
</dbReference>
<reference evidence="11 12" key="1">
    <citation type="submission" date="2020-08" db="EMBL/GenBank/DDBJ databases">
        <title>Sequencing the genomes of 1000 actinobacteria strains.</title>
        <authorList>
            <person name="Klenk H.-P."/>
        </authorList>
    </citation>
    <scope>NUCLEOTIDE SEQUENCE [LARGE SCALE GENOMIC DNA]</scope>
    <source>
        <strain evidence="11 12">DSM 44230</strain>
    </source>
</reference>
<gene>
    <name evidence="11" type="ORF">HNR67_007433</name>
</gene>
<dbReference type="GO" id="GO:0016020">
    <property type="term" value="C:membrane"/>
    <property type="evidence" value="ECO:0007669"/>
    <property type="project" value="InterPro"/>
</dbReference>
<dbReference type="EMBL" id="JACHMH010000001">
    <property type="protein sequence ID" value="MBB4681315.1"/>
    <property type="molecule type" value="Genomic_DNA"/>
</dbReference>
<dbReference type="InterPro" id="IPR036852">
    <property type="entry name" value="Peptidase_S8/S53_dom_sf"/>
</dbReference>
<dbReference type="InterPro" id="IPR015500">
    <property type="entry name" value="Peptidase_S8_subtilisin-rel"/>
</dbReference>
<evidence type="ECO:0000256" key="2">
    <source>
        <dbReference type="ARBA" id="ARBA00022670"/>
    </source>
</evidence>
<dbReference type="PROSITE" id="PS00136">
    <property type="entry name" value="SUBTILASE_ASP"/>
    <property type="match status" value="1"/>
</dbReference>
<dbReference type="InterPro" id="IPR000209">
    <property type="entry name" value="Peptidase_S8/S53_dom"/>
</dbReference>
<feature type="chain" id="PRO_5038475843" evidence="9">
    <location>
        <begin position="28"/>
        <end position="658"/>
    </location>
</feature>
<dbReference type="PROSITE" id="PS00138">
    <property type="entry name" value="SUBTILASE_SER"/>
    <property type="match status" value="1"/>
</dbReference>
<feature type="active site" description="Charge relay system" evidence="5 6">
    <location>
        <position position="409"/>
    </location>
</feature>
<dbReference type="Proteomes" id="UP000533598">
    <property type="component" value="Unassembled WGS sequence"/>
</dbReference>
<dbReference type="InterPro" id="IPR013783">
    <property type="entry name" value="Ig-like_fold"/>
</dbReference>
<keyword evidence="3 6" id="KW-0378">Hydrolase</keyword>
<dbReference type="InterPro" id="IPR022398">
    <property type="entry name" value="Peptidase_S8_His-AS"/>
</dbReference>
<feature type="region of interest" description="Disordered" evidence="8">
    <location>
        <begin position="474"/>
        <end position="495"/>
    </location>
</feature>
<accession>A0A7W7CHN0</accession>
<evidence type="ECO:0000256" key="7">
    <source>
        <dbReference type="RuleBase" id="RU003355"/>
    </source>
</evidence>
<dbReference type="PANTHER" id="PTHR43806">
    <property type="entry name" value="PEPTIDASE S8"/>
    <property type="match status" value="1"/>
</dbReference>
<feature type="active site" description="Charge relay system" evidence="5 6">
    <location>
        <position position="217"/>
    </location>
</feature>
<dbReference type="Pfam" id="PF00082">
    <property type="entry name" value="Peptidase_S8"/>
    <property type="match status" value="1"/>
</dbReference>
<evidence type="ECO:0000256" key="9">
    <source>
        <dbReference type="SAM" id="SignalP"/>
    </source>
</evidence>
<evidence type="ECO:0000313" key="12">
    <source>
        <dbReference type="Proteomes" id="UP000533598"/>
    </source>
</evidence>
<keyword evidence="12" id="KW-1185">Reference proteome</keyword>
<evidence type="ECO:0000313" key="11">
    <source>
        <dbReference type="EMBL" id="MBB4681315.1"/>
    </source>
</evidence>
<dbReference type="GO" id="GO:0004252">
    <property type="term" value="F:serine-type endopeptidase activity"/>
    <property type="evidence" value="ECO:0007669"/>
    <property type="project" value="UniProtKB-UniRule"/>
</dbReference>
<dbReference type="InterPro" id="IPR023827">
    <property type="entry name" value="Peptidase_S8_Asp-AS"/>
</dbReference>
<dbReference type="PROSITE" id="PS51892">
    <property type="entry name" value="SUBTILASE"/>
    <property type="match status" value="1"/>
</dbReference>
<dbReference type="AlphaFoldDB" id="A0A7W7CHN0"/>
<keyword evidence="4 6" id="KW-0720">Serine protease</keyword>
<keyword evidence="2 6" id="KW-0645">Protease</keyword>
<comment type="similarity">
    <text evidence="1 6 7">Belongs to the peptidase S8 family.</text>
</comment>
<dbReference type="SUPFAM" id="SSF52743">
    <property type="entry name" value="Subtilisin-like"/>
    <property type="match status" value="1"/>
</dbReference>
<dbReference type="InterPro" id="IPR023828">
    <property type="entry name" value="Peptidase_S8_Ser-AS"/>
</dbReference>
<organism evidence="11 12">
    <name type="scientific">Crossiella cryophila</name>
    <dbReference type="NCBI Taxonomy" id="43355"/>
    <lineage>
        <taxon>Bacteria</taxon>
        <taxon>Bacillati</taxon>
        <taxon>Actinomycetota</taxon>
        <taxon>Actinomycetes</taxon>
        <taxon>Pseudonocardiales</taxon>
        <taxon>Pseudonocardiaceae</taxon>
        <taxon>Crossiella</taxon>
    </lineage>
</organism>
<dbReference type="InterPro" id="IPR006311">
    <property type="entry name" value="TAT_signal"/>
</dbReference>
<evidence type="ECO:0000256" key="4">
    <source>
        <dbReference type="ARBA" id="ARBA00022825"/>
    </source>
</evidence>
<dbReference type="Pfam" id="PF05345">
    <property type="entry name" value="He_PIG"/>
    <property type="match status" value="2"/>
</dbReference>
<protein>
    <submittedName>
        <fullName evidence="11">Subtilisin family serine protease</fullName>
    </submittedName>
</protein>
<evidence type="ECO:0000256" key="1">
    <source>
        <dbReference type="ARBA" id="ARBA00011073"/>
    </source>
</evidence>
<keyword evidence="9" id="KW-0732">Signal</keyword>
<evidence type="ECO:0000256" key="8">
    <source>
        <dbReference type="SAM" id="MobiDB-lite"/>
    </source>
</evidence>
<dbReference type="InterPro" id="IPR015919">
    <property type="entry name" value="Cadherin-like_sf"/>
</dbReference>
<feature type="region of interest" description="Disordered" evidence="8">
    <location>
        <begin position="127"/>
        <end position="148"/>
    </location>
</feature>
<dbReference type="GO" id="GO:0006508">
    <property type="term" value="P:proteolysis"/>
    <property type="evidence" value="ECO:0007669"/>
    <property type="project" value="UniProtKB-KW"/>
</dbReference>
<dbReference type="Gene3D" id="2.60.40.10">
    <property type="entry name" value="Immunoglobulins"/>
    <property type="match status" value="2"/>
</dbReference>
<feature type="signal peptide" evidence="9">
    <location>
        <begin position="1"/>
        <end position="27"/>
    </location>
</feature>
<evidence type="ECO:0000256" key="5">
    <source>
        <dbReference type="PIRSR" id="PIRSR615500-1"/>
    </source>
</evidence>
<dbReference type="PROSITE" id="PS51318">
    <property type="entry name" value="TAT"/>
    <property type="match status" value="1"/>
</dbReference>
<proteinExistence type="inferred from homology"/>
<name>A0A7W7CHN0_9PSEU</name>
<evidence type="ECO:0000256" key="3">
    <source>
        <dbReference type="ARBA" id="ARBA00022801"/>
    </source>
</evidence>
<sequence>MKRFPLRRTALALALGVGAAVIAPALAVGAPGPTPSPAPVEIAGKKPAVPVPVDTQAGLRAYFVITEPSQVAAGKTAVTSNGGTVYASYDAIGVIVAHSTDADFAAKVRPAQGVQKVGATRTSDVPAAAANPAIPPSPSQTTPTAAETNRSDMTQIGADKAWDINPGSASVTVGILDTGVDDQHYDLKPNFDASKSASCAYGKLDTREGSWRPVGDHGTHVAGTIAAARNGKGMVGVAPGVKISSVRVAEAGNQLFFPENTVCAFVFAGDKGLQVTNNSYYTDPWLFACPTDTDQAAILEGVKRAVAYAEGKNVLNVAAAGNENYNLAKKTTDSTSPNDSTPVNRTITDACQSLPTELPGVVVVSSVNGSNVKSSFSNYGTDKVHVAAPGDNVYSTVLGGQYGSKSGTSMASPHVAGVAALLASVNPGISTADLRAKLAAQANDIACPSGETRCTGSTAKNSFYGEGLVDAKESVEGPASPVSVTSPGDQSGKVGQAASLQIKATDAGGKTLTYAASGLPAGLTINSTSGLISGTPTAAGSSSVTVTVTNADGKTGTAKFGWTVTSDGGGGTVTVTKPSDQWGFVNWAVTPLQISGSSTAGGSLTYTAAGLPTGLSITPAGRISGTPTKAGTYTVTVTGTDAGGAKGTTSFGWRIYGF</sequence>
<dbReference type="GO" id="GO:0005975">
    <property type="term" value="P:carbohydrate metabolic process"/>
    <property type="evidence" value="ECO:0007669"/>
    <property type="project" value="UniProtKB-ARBA"/>
</dbReference>
<dbReference type="InterPro" id="IPR050131">
    <property type="entry name" value="Peptidase_S8_subtilisin-like"/>
</dbReference>
<dbReference type="SUPFAM" id="SSF49313">
    <property type="entry name" value="Cadherin-like"/>
    <property type="match status" value="2"/>
</dbReference>
<dbReference type="RefSeq" id="WP_185007800.1">
    <property type="nucleotide sequence ID" value="NZ_BAAAUI010000071.1"/>
</dbReference>
<dbReference type="GO" id="GO:0005509">
    <property type="term" value="F:calcium ion binding"/>
    <property type="evidence" value="ECO:0007669"/>
    <property type="project" value="InterPro"/>
</dbReference>
<dbReference type="Gene3D" id="3.40.50.200">
    <property type="entry name" value="Peptidase S8/S53 domain"/>
    <property type="match status" value="1"/>
</dbReference>
<dbReference type="PRINTS" id="PR00723">
    <property type="entry name" value="SUBTILISIN"/>
</dbReference>
<evidence type="ECO:0000259" key="10">
    <source>
        <dbReference type="Pfam" id="PF00082"/>
    </source>
</evidence>
<comment type="caution">
    <text evidence="11">The sequence shown here is derived from an EMBL/GenBank/DDBJ whole genome shotgun (WGS) entry which is preliminary data.</text>
</comment>